<comment type="caution">
    <text evidence="1">The sequence shown here is derived from an EMBL/GenBank/DDBJ whole genome shotgun (WGS) entry which is preliminary data.</text>
</comment>
<organism evidence="1 2">
    <name type="scientific">Candidatus Woesebacteria bacterium GW2011_GWB1_39_12</name>
    <dbReference type="NCBI Taxonomy" id="1618574"/>
    <lineage>
        <taxon>Bacteria</taxon>
        <taxon>Candidatus Woeseibacteriota</taxon>
    </lineage>
</organism>
<gene>
    <name evidence="1" type="ORF">UT24_C0003G0072</name>
</gene>
<proteinExistence type="predicted"/>
<name>A0A0G0PU04_9BACT</name>
<sequence length="90" mass="10248">MVNENNDGTRKSRTLLLILHCWKGKSLNDIAPIVFEHTGDKKKLVIFKLPDFFDVVLPANMWGPTLAAIRNKYVAALTLDEKDRLDLKVL</sequence>
<dbReference type="AlphaFoldDB" id="A0A0G0PU04"/>
<dbReference type="EMBL" id="LBWB01000003">
    <property type="protein sequence ID" value="KKR01665.1"/>
    <property type="molecule type" value="Genomic_DNA"/>
</dbReference>
<evidence type="ECO:0000313" key="2">
    <source>
        <dbReference type="Proteomes" id="UP000033881"/>
    </source>
</evidence>
<evidence type="ECO:0000313" key="1">
    <source>
        <dbReference type="EMBL" id="KKR01665.1"/>
    </source>
</evidence>
<reference evidence="1 2" key="1">
    <citation type="journal article" date="2015" name="Nature">
        <title>rRNA introns, odd ribosomes, and small enigmatic genomes across a large radiation of phyla.</title>
        <authorList>
            <person name="Brown C.T."/>
            <person name="Hug L.A."/>
            <person name="Thomas B.C."/>
            <person name="Sharon I."/>
            <person name="Castelle C.J."/>
            <person name="Singh A."/>
            <person name="Wilkins M.J."/>
            <person name="Williams K.H."/>
            <person name="Banfield J.F."/>
        </authorList>
    </citation>
    <scope>NUCLEOTIDE SEQUENCE [LARGE SCALE GENOMIC DNA]</scope>
</reference>
<accession>A0A0G0PU04</accession>
<dbReference type="STRING" id="1618574.UT24_C0003G0072"/>
<dbReference type="Proteomes" id="UP000033881">
    <property type="component" value="Unassembled WGS sequence"/>
</dbReference>
<protein>
    <submittedName>
        <fullName evidence="1">Uncharacterized protein</fullName>
    </submittedName>
</protein>